<evidence type="ECO:0000313" key="5">
    <source>
        <dbReference type="Proteomes" id="UP000199137"/>
    </source>
</evidence>
<evidence type="ECO:0000313" key="3">
    <source>
        <dbReference type="EMBL" id="NEC56297.1"/>
    </source>
</evidence>
<gene>
    <name evidence="3" type="ORF">G3I59_12035</name>
    <name evidence="4" type="ORF">SAMN05421854_102736</name>
</gene>
<reference evidence="3 6" key="2">
    <citation type="submission" date="2020-01" db="EMBL/GenBank/DDBJ databases">
        <title>Insect and environment-associated Actinomycetes.</title>
        <authorList>
            <person name="Currrie C."/>
            <person name="Chevrette M."/>
            <person name="Carlson C."/>
            <person name="Stubbendieck R."/>
            <person name="Wendt-Pienkowski E."/>
        </authorList>
    </citation>
    <scope>NUCLEOTIDE SEQUENCE [LARGE SCALE GENOMIC DNA]</scope>
    <source>
        <strain evidence="3 6">SID8386</strain>
    </source>
</reference>
<keyword evidence="6" id="KW-1185">Reference proteome</keyword>
<protein>
    <submittedName>
        <fullName evidence="3">MCE family protein</fullName>
    </submittedName>
    <submittedName>
        <fullName evidence="4">Phospholipid/cholesterol/gamma-HCH transport system substrate-binding protein</fullName>
    </submittedName>
</protein>
<evidence type="ECO:0000259" key="1">
    <source>
        <dbReference type="Pfam" id="PF02470"/>
    </source>
</evidence>
<dbReference type="InterPro" id="IPR052336">
    <property type="entry name" value="MlaD_Phospholipid_Transporter"/>
</dbReference>
<dbReference type="GO" id="GO:0005576">
    <property type="term" value="C:extracellular region"/>
    <property type="evidence" value="ECO:0007669"/>
    <property type="project" value="TreeGrafter"/>
</dbReference>
<name>A0A1I5IW99_9PSEU</name>
<evidence type="ECO:0000313" key="6">
    <source>
        <dbReference type="Proteomes" id="UP000470404"/>
    </source>
</evidence>
<feature type="domain" description="Mammalian cell entry C-terminal" evidence="2">
    <location>
        <begin position="135"/>
        <end position="320"/>
    </location>
</feature>
<dbReference type="OrthoDB" id="5241191at2"/>
<organism evidence="4 5">
    <name type="scientific">Amycolatopsis rubida</name>
    <dbReference type="NCBI Taxonomy" id="112413"/>
    <lineage>
        <taxon>Bacteria</taxon>
        <taxon>Bacillati</taxon>
        <taxon>Actinomycetota</taxon>
        <taxon>Actinomycetes</taxon>
        <taxon>Pseudonocardiales</taxon>
        <taxon>Pseudonocardiaceae</taxon>
        <taxon>Amycolatopsis</taxon>
    </lineage>
</organism>
<dbReference type="Proteomes" id="UP000470404">
    <property type="component" value="Unassembled WGS sequence"/>
</dbReference>
<dbReference type="Proteomes" id="UP000199137">
    <property type="component" value="Unassembled WGS sequence"/>
</dbReference>
<dbReference type="InterPro" id="IPR005693">
    <property type="entry name" value="Mce"/>
</dbReference>
<dbReference type="AlphaFoldDB" id="A0A1I5IW99"/>
<dbReference type="EMBL" id="JAAGNC010000068">
    <property type="protein sequence ID" value="NEC56297.1"/>
    <property type="molecule type" value="Genomic_DNA"/>
</dbReference>
<feature type="domain" description="Mce/MlaD" evidence="1">
    <location>
        <begin position="57"/>
        <end position="130"/>
    </location>
</feature>
<accession>A0A1I5IW99</accession>
<dbReference type="STRING" id="112413.SAMN05421854_102736"/>
<dbReference type="EMBL" id="FOWC01000002">
    <property type="protein sequence ID" value="SFO64689.1"/>
    <property type="molecule type" value="Genomic_DNA"/>
</dbReference>
<dbReference type="PANTHER" id="PTHR33371">
    <property type="entry name" value="INTERMEMBRANE PHOSPHOLIPID TRANSPORT SYSTEM BINDING PROTEIN MLAD-RELATED"/>
    <property type="match status" value="1"/>
</dbReference>
<reference evidence="4 5" key="1">
    <citation type="submission" date="2016-10" db="EMBL/GenBank/DDBJ databases">
        <authorList>
            <person name="de Groot N.N."/>
        </authorList>
    </citation>
    <scope>NUCLEOTIDE SEQUENCE [LARGE SCALE GENOMIC DNA]</scope>
    <source>
        <strain evidence="4 5">DSM 44637</strain>
    </source>
</reference>
<dbReference type="InterPro" id="IPR003399">
    <property type="entry name" value="Mce/MlaD"/>
</dbReference>
<dbReference type="Pfam" id="PF02470">
    <property type="entry name" value="MlaD"/>
    <property type="match status" value="1"/>
</dbReference>
<evidence type="ECO:0000259" key="2">
    <source>
        <dbReference type="Pfam" id="PF11887"/>
    </source>
</evidence>
<proteinExistence type="predicted"/>
<dbReference type="Pfam" id="PF11887">
    <property type="entry name" value="Mce4_CUP1"/>
    <property type="match status" value="1"/>
</dbReference>
<dbReference type="PANTHER" id="PTHR33371:SF18">
    <property type="entry name" value="MCE-FAMILY PROTEIN MCE3C"/>
    <property type="match status" value="1"/>
</dbReference>
<evidence type="ECO:0000313" key="4">
    <source>
        <dbReference type="EMBL" id="SFO64689.1"/>
    </source>
</evidence>
<dbReference type="PRINTS" id="PR01782">
    <property type="entry name" value="MCEVIRFACTOR"/>
</dbReference>
<dbReference type="NCBIfam" id="TIGR00996">
    <property type="entry name" value="Mtu_fam_mce"/>
    <property type="match status" value="1"/>
</dbReference>
<dbReference type="InterPro" id="IPR024516">
    <property type="entry name" value="Mce_C"/>
</dbReference>
<sequence>MRPFGWREWPHPAGRATIHAVRPDRRPVRTALAGMTVLVLGVLTALQAPNLPIIGDGTAYAAEFSEAAGLQTGSDVRVAGVKVGRVSEVSLDGASVRVSFRVSGAWLGDRTSASIRIKTVLGQKYLALDPVGAGPLDPDTPIPRDRTTVPYDVLPAFRQLATTVDAIDTTQLAQSFRAISGTFAHTPADVRATLTGLSRLSDSLSARDTKLAHLLAQARTVSTTLADRDTQLTRLLADGNQLLDEVRKRASAIQSLLAGARRLSSEVSGLVADNDRELGPVLAQLDRLTALLERNRASLADGIRELAPLVRFAANLAGNGRWIDGYLCGLIFPAIGPVNEHGCFSP</sequence>